<proteinExistence type="predicted"/>
<gene>
    <name evidence="1" type="ORF">RDJLphi2_gp06</name>
</gene>
<protein>
    <submittedName>
        <fullName evidence="1">Uncharacterized protein</fullName>
    </submittedName>
</protein>
<accession>A0A0K0PVD5</accession>
<dbReference type="EMBL" id="KT266805">
    <property type="protein sequence ID" value="AKQ75796.1"/>
    <property type="molecule type" value="Genomic_DNA"/>
</dbReference>
<keyword evidence="2" id="KW-1185">Reference proteome</keyword>
<organism evidence="1 2">
    <name type="scientific">Roseobacter phage RDJL Phi 2</name>
    <dbReference type="NCBI Taxonomy" id="1682380"/>
    <lineage>
        <taxon>Viruses</taxon>
        <taxon>Duplodnaviria</taxon>
        <taxon>Heunggongvirae</taxon>
        <taxon>Uroviricota</taxon>
        <taxon>Caudoviricetes</taxon>
        <taxon>Xiamenvirus</taxon>
        <taxon>Xiamenvirus RDJL2</taxon>
    </lineage>
</organism>
<sequence length="95" mass="11048">MTHVWINGVYHHPAEPLDDEALAELIEAGWDDQLILIDGKPFYTEDLCQCSSCELFFTWRGDLDDELECEDCAEESHQARAEQDDLESWARWACR</sequence>
<reference evidence="2" key="1">
    <citation type="submission" date="2015-07" db="EMBL/GenBank/DDBJ databases">
        <title>Complete genome sequence of Roseophage RDJL phage 2, a siphovirus infects Roseobacter denitrificans OCh114.</title>
        <authorList>
            <person name="Liang Y."/>
            <person name="Zhang Y."/>
            <person name="Zhou C."/>
            <person name="Chen Z."/>
            <person name="Yang S."/>
        </authorList>
    </citation>
    <scope>NUCLEOTIDE SEQUENCE [LARGE SCALE GENOMIC DNA]</scope>
</reference>
<name>A0A0K0PVD5_9CAUD</name>
<dbReference type="Proteomes" id="UP000223793">
    <property type="component" value="Segment"/>
</dbReference>
<evidence type="ECO:0000313" key="2">
    <source>
        <dbReference type="Proteomes" id="UP000223793"/>
    </source>
</evidence>
<dbReference type="OrthoDB" id="35200at10239"/>
<evidence type="ECO:0000313" key="1">
    <source>
        <dbReference type="EMBL" id="AKQ75796.1"/>
    </source>
</evidence>